<dbReference type="GeneID" id="7443212"/>
<dbReference type="InterPro" id="IPR006598">
    <property type="entry name" value="CAP10"/>
</dbReference>
<dbReference type="GO" id="GO:0016740">
    <property type="term" value="F:transferase activity"/>
    <property type="evidence" value="ECO:0007669"/>
    <property type="project" value="UniProtKB-KW"/>
</dbReference>
<dbReference type="PaxDb" id="35128-Thaps9271"/>
<dbReference type="EMBL" id="CM000647">
    <property type="protein sequence ID" value="EED89745.1"/>
    <property type="molecule type" value="Genomic_DNA"/>
</dbReference>
<proteinExistence type="inferred from homology"/>
<comment type="similarity">
    <text evidence="1">Belongs to the glycosyltransferase 90 family.</text>
</comment>
<evidence type="ECO:0000256" key="3">
    <source>
        <dbReference type="SAM" id="MobiDB-lite"/>
    </source>
</evidence>
<keyword evidence="2" id="KW-0808">Transferase</keyword>
<reference evidence="5 6" key="2">
    <citation type="journal article" date="2008" name="Nature">
        <title>The Phaeodactylum genome reveals the evolutionary history of diatom genomes.</title>
        <authorList>
            <person name="Bowler C."/>
            <person name="Allen A.E."/>
            <person name="Badger J.H."/>
            <person name="Grimwood J."/>
            <person name="Jabbari K."/>
            <person name="Kuo A."/>
            <person name="Maheswari U."/>
            <person name="Martens C."/>
            <person name="Maumus F."/>
            <person name="Otillar R.P."/>
            <person name="Rayko E."/>
            <person name="Salamov A."/>
            <person name="Vandepoele K."/>
            <person name="Beszteri B."/>
            <person name="Gruber A."/>
            <person name="Heijde M."/>
            <person name="Katinka M."/>
            <person name="Mock T."/>
            <person name="Valentin K."/>
            <person name="Verret F."/>
            <person name="Berges J.A."/>
            <person name="Brownlee C."/>
            <person name="Cadoret J.P."/>
            <person name="Chiovitti A."/>
            <person name="Choi C.J."/>
            <person name="Coesel S."/>
            <person name="De Martino A."/>
            <person name="Detter J.C."/>
            <person name="Durkin C."/>
            <person name="Falciatore A."/>
            <person name="Fournet J."/>
            <person name="Haruta M."/>
            <person name="Huysman M.J."/>
            <person name="Jenkins B.D."/>
            <person name="Jiroutova K."/>
            <person name="Jorgensen R.E."/>
            <person name="Joubert Y."/>
            <person name="Kaplan A."/>
            <person name="Kroger N."/>
            <person name="Kroth P.G."/>
            <person name="La Roche J."/>
            <person name="Lindquist E."/>
            <person name="Lommer M."/>
            <person name="Martin-Jezequel V."/>
            <person name="Lopez P.J."/>
            <person name="Lucas S."/>
            <person name="Mangogna M."/>
            <person name="McGinnis K."/>
            <person name="Medlin L.K."/>
            <person name="Montsant A."/>
            <person name="Oudot-Le Secq M.P."/>
            <person name="Napoli C."/>
            <person name="Obornik M."/>
            <person name="Parker M.S."/>
            <person name="Petit J.L."/>
            <person name="Porcel B.M."/>
            <person name="Poulsen N."/>
            <person name="Robison M."/>
            <person name="Rychlewski L."/>
            <person name="Rynearson T.A."/>
            <person name="Schmutz J."/>
            <person name="Shapiro H."/>
            <person name="Siaut M."/>
            <person name="Stanley M."/>
            <person name="Sussman M.R."/>
            <person name="Taylor A.R."/>
            <person name="Vardi A."/>
            <person name="von Dassow P."/>
            <person name="Vyverman W."/>
            <person name="Willis A."/>
            <person name="Wyrwicz L.S."/>
            <person name="Rokhsar D.S."/>
            <person name="Weissenbach J."/>
            <person name="Armbrust E.V."/>
            <person name="Green B.R."/>
            <person name="Van de Peer Y."/>
            <person name="Grigoriev I.V."/>
        </authorList>
    </citation>
    <scope>NUCLEOTIDE SEQUENCE [LARGE SCALE GENOMIC DNA]</scope>
    <source>
        <strain evidence="5 6">CCMP1335</strain>
    </source>
</reference>
<sequence>MMKKRHAPGRSPAHQHDDDADRPSKDAHFHKQEKPTSSSSSYTVRRYMLPLLCTAISWHLLTSLLHHLQFNSSSANDRLKYYSFSSSHADNINNSNFPEVSPFTAKLEHLLISNIAEGKLGFFVPLVLENGRLLCRKKHRYQLSAFRTRYVAQMIRRGLELQKKKNKKQDSTYNSIPIIVMDVDGNGCNIAAHRDDFPFPRLTWSTPSHKHGDESWCNVIGMPSYETWKYYHRTHSTYLDWEATFVQNEVQYPWSRKLDKAIWRGSTTYEVSQYGDATSLQDIPRGQLVQLSREHPELIDAGFHKINQKFEKRKQELKGETNVVRRMVGSDMMRYKAIIDIDGNNWSSRFGMLLCSNSVVIKIDPDFVEYFYEDIQPNVHYIAASLDNLTETVAYVMDKRNEEEMQQMIKSANNWCKKSLSEEGLAKDSLIQLDRYRQALDDYDMNWSKEWMGIVMLGVSSTFLPILPLLDCSRDVITLSATSADVVLFSVQVVQVCWITMDVTKGRRGESRLSLLGVSLLCASPTDELCPPGQKKGTTESF</sequence>
<dbReference type="PANTHER" id="PTHR12203">
    <property type="entry name" value="KDEL LYS-ASP-GLU-LEU CONTAINING - RELATED"/>
    <property type="match status" value="1"/>
</dbReference>
<dbReference type="eggNOG" id="KOG2458">
    <property type="taxonomic scope" value="Eukaryota"/>
</dbReference>
<feature type="compositionally biased region" description="Basic and acidic residues" evidence="3">
    <location>
        <begin position="14"/>
        <end position="34"/>
    </location>
</feature>
<gene>
    <name evidence="5" type="ORF">THAPSDRAFT_9271</name>
</gene>
<accession>B8CAU8</accession>
<evidence type="ECO:0000313" key="6">
    <source>
        <dbReference type="Proteomes" id="UP000001449"/>
    </source>
</evidence>
<dbReference type="PANTHER" id="PTHR12203:SF35">
    <property type="entry name" value="PROTEIN O-GLUCOSYLTRANSFERASE 1"/>
    <property type="match status" value="1"/>
</dbReference>
<dbReference type="SMART" id="SM00672">
    <property type="entry name" value="CAP10"/>
    <property type="match status" value="1"/>
</dbReference>
<reference evidence="5 6" key="1">
    <citation type="journal article" date="2004" name="Science">
        <title>The genome of the diatom Thalassiosira pseudonana: ecology, evolution, and metabolism.</title>
        <authorList>
            <person name="Armbrust E.V."/>
            <person name="Berges J.A."/>
            <person name="Bowler C."/>
            <person name="Green B.R."/>
            <person name="Martinez D."/>
            <person name="Putnam N.H."/>
            <person name="Zhou S."/>
            <person name="Allen A.E."/>
            <person name="Apt K.E."/>
            <person name="Bechner M."/>
            <person name="Brzezinski M.A."/>
            <person name="Chaal B.K."/>
            <person name="Chiovitti A."/>
            <person name="Davis A.K."/>
            <person name="Demarest M.S."/>
            <person name="Detter J.C."/>
            <person name="Glavina T."/>
            <person name="Goodstein D."/>
            <person name="Hadi M.Z."/>
            <person name="Hellsten U."/>
            <person name="Hildebrand M."/>
            <person name="Jenkins B.D."/>
            <person name="Jurka J."/>
            <person name="Kapitonov V.V."/>
            <person name="Kroger N."/>
            <person name="Lau W.W."/>
            <person name="Lane T.W."/>
            <person name="Larimer F.W."/>
            <person name="Lippmeier J.C."/>
            <person name="Lucas S."/>
            <person name="Medina M."/>
            <person name="Montsant A."/>
            <person name="Obornik M."/>
            <person name="Parker M.S."/>
            <person name="Palenik B."/>
            <person name="Pazour G.J."/>
            <person name="Richardson P.M."/>
            <person name="Rynearson T.A."/>
            <person name="Saito M.A."/>
            <person name="Schwartz D.C."/>
            <person name="Thamatrakoln K."/>
            <person name="Valentin K."/>
            <person name="Vardi A."/>
            <person name="Wilkerson F.P."/>
            <person name="Rokhsar D.S."/>
        </authorList>
    </citation>
    <scope>NUCLEOTIDE SEQUENCE [LARGE SCALE GENOMIC DNA]</scope>
    <source>
        <strain evidence="5 6">CCMP1335</strain>
    </source>
</reference>
<dbReference type="AlphaFoldDB" id="B8CAU8"/>
<evidence type="ECO:0000259" key="4">
    <source>
        <dbReference type="SMART" id="SM00672"/>
    </source>
</evidence>
<name>B8CAU8_THAPS</name>
<dbReference type="RefSeq" id="XP_002293284.1">
    <property type="nucleotide sequence ID" value="XM_002293248.1"/>
</dbReference>
<evidence type="ECO:0000256" key="2">
    <source>
        <dbReference type="ARBA" id="ARBA00022679"/>
    </source>
</evidence>
<dbReference type="Proteomes" id="UP000001449">
    <property type="component" value="Chromosome 12"/>
</dbReference>
<dbReference type="Pfam" id="PF05686">
    <property type="entry name" value="Glyco_transf_90"/>
    <property type="match status" value="1"/>
</dbReference>
<feature type="domain" description="Glycosyl transferase CAP10" evidence="4">
    <location>
        <begin position="194"/>
        <end position="437"/>
    </location>
</feature>
<keyword evidence="6" id="KW-1185">Reference proteome</keyword>
<organism evidence="5 6">
    <name type="scientific">Thalassiosira pseudonana</name>
    <name type="common">Marine diatom</name>
    <name type="synonym">Cyclotella nana</name>
    <dbReference type="NCBI Taxonomy" id="35128"/>
    <lineage>
        <taxon>Eukaryota</taxon>
        <taxon>Sar</taxon>
        <taxon>Stramenopiles</taxon>
        <taxon>Ochrophyta</taxon>
        <taxon>Bacillariophyta</taxon>
        <taxon>Coscinodiscophyceae</taxon>
        <taxon>Thalassiosirophycidae</taxon>
        <taxon>Thalassiosirales</taxon>
        <taxon>Thalassiosiraceae</taxon>
        <taxon>Thalassiosira</taxon>
    </lineage>
</organism>
<dbReference type="KEGG" id="tps:THAPSDRAFT_9271"/>
<protein>
    <recommendedName>
        <fullName evidence="4">Glycosyl transferase CAP10 domain-containing protein</fullName>
    </recommendedName>
</protein>
<dbReference type="InterPro" id="IPR051091">
    <property type="entry name" value="O-Glucosyltr/Glycosyltrsf_90"/>
</dbReference>
<evidence type="ECO:0000313" key="5">
    <source>
        <dbReference type="EMBL" id="EED89745.1"/>
    </source>
</evidence>
<dbReference type="HOGENOM" id="CLU_503014_0_0_1"/>
<dbReference type="InParanoid" id="B8CAU8"/>
<feature type="region of interest" description="Disordered" evidence="3">
    <location>
        <begin position="1"/>
        <end position="38"/>
    </location>
</feature>
<evidence type="ECO:0000256" key="1">
    <source>
        <dbReference type="ARBA" id="ARBA00010118"/>
    </source>
</evidence>